<feature type="coiled-coil region" evidence="1">
    <location>
        <begin position="133"/>
        <end position="163"/>
    </location>
</feature>
<feature type="region of interest" description="Disordered" evidence="2">
    <location>
        <begin position="1"/>
        <end position="22"/>
    </location>
</feature>
<dbReference type="EMBL" id="ASPP01008431">
    <property type="protein sequence ID" value="ETO25559.1"/>
    <property type="molecule type" value="Genomic_DNA"/>
</dbReference>
<evidence type="ECO:0000313" key="3">
    <source>
        <dbReference type="EMBL" id="ETO25559.1"/>
    </source>
</evidence>
<dbReference type="Proteomes" id="UP000023152">
    <property type="component" value="Unassembled WGS sequence"/>
</dbReference>
<evidence type="ECO:0000256" key="1">
    <source>
        <dbReference type="SAM" id="Coils"/>
    </source>
</evidence>
<name>X6NIK9_RETFI</name>
<reference evidence="3 4" key="1">
    <citation type="journal article" date="2013" name="Curr. Biol.">
        <title>The Genome of the Foraminiferan Reticulomyxa filosa.</title>
        <authorList>
            <person name="Glockner G."/>
            <person name="Hulsmann N."/>
            <person name="Schleicher M."/>
            <person name="Noegel A.A."/>
            <person name="Eichinger L."/>
            <person name="Gallinger C."/>
            <person name="Pawlowski J."/>
            <person name="Sierra R."/>
            <person name="Euteneuer U."/>
            <person name="Pillet L."/>
            <person name="Moustafa A."/>
            <person name="Platzer M."/>
            <person name="Groth M."/>
            <person name="Szafranski K."/>
            <person name="Schliwa M."/>
        </authorList>
    </citation>
    <scope>NUCLEOTIDE SEQUENCE [LARGE SCALE GENOMIC DNA]</scope>
</reference>
<evidence type="ECO:0000313" key="4">
    <source>
        <dbReference type="Proteomes" id="UP000023152"/>
    </source>
</evidence>
<gene>
    <name evidence="3" type="ORF">RFI_11575</name>
</gene>
<organism evidence="3 4">
    <name type="scientific">Reticulomyxa filosa</name>
    <dbReference type="NCBI Taxonomy" id="46433"/>
    <lineage>
        <taxon>Eukaryota</taxon>
        <taxon>Sar</taxon>
        <taxon>Rhizaria</taxon>
        <taxon>Retaria</taxon>
        <taxon>Foraminifera</taxon>
        <taxon>Monothalamids</taxon>
        <taxon>Reticulomyxidae</taxon>
        <taxon>Reticulomyxa</taxon>
    </lineage>
</organism>
<keyword evidence="4" id="KW-1185">Reference proteome</keyword>
<sequence>MLNIINESSEEEDEGEKRIKEEEEEKVLSTSVETFEYVCPERRTYDFLVSYFEKNRNKEAIELSLLHHLMHENEKTVINKEIKDDIKKYGIAGTNKYYPWRKRGMIKYKNFVESIPGLEYKTDEHNNLLISIKKDNNNNNNKMNEIFEEIEKEDKEKELLNKIKKQMIIE</sequence>
<dbReference type="AlphaFoldDB" id="X6NIK9"/>
<comment type="caution">
    <text evidence="3">The sequence shown here is derived from an EMBL/GenBank/DDBJ whole genome shotgun (WGS) entry which is preliminary data.</text>
</comment>
<protein>
    <submittedName>
        <fullName evidence="3">Uncharacterized protein</fullName>
    </submittedName>
</protein>
<accession>X6NIK9</accession>
<keyword evidence="1" id="KW-0175">Coiled coil</keyword>
<proteinExistence type="predicted"/>
<evidence type="ECO:0000256" key="2">
    <source>
        <dbReference type="SAM" id="MobiDB-lite"/>
    </source>
</evidence>